<feature type="region of interest" description="Disordered" evidence="2">
    <location>
        <begin position="356"/>
        <end position="399"/>
    </location>
</feature>
<evidence type="ECO:0000256" key="2">
    <source>
        <dbReference type="SAM" id="MobiDB-lite"/>
    </source>
</evidence>
<dbReference type="HOGENOM" id="CLU_630463_0_0_1"/>
<comment type="similarity">
    <text evidence="1">Belongs to the FAM154 family.</text>
</comment>
<dbReference type="GeneID" id="20242297"/>
<sequence length="415" mass="46936">MAWPCLLPDHFEFGVVTLIVISPQLCMCGSLITGQFVAISKSYKPWPIKTRKSARPAQKSVALSTSKTYNKTCEKQPTQKQRKNCSVKSCKPVQKFSEPSATFGGSSIYKTSYPPYDPELAQKSRSKAVKPSGNLYTPILGEGDVVYSTFKEDFKPYPAITPPKPIIPRGSNIKIDGVFNDCTIYTETYVPYKVEPIEVAKAPRRTKSQTNVPFIAITTHMADYVNHGTVGRDPCFRPSENSSMKSDSKFQGESTHAAAYKAWPVQERFIPTWGREKEYKKIPGKLMSSSTYAADFQNPGVPQKAKACRPPVNKDVIMRQNGRSNYPMQSTYDASFQAWEGARPAEICRKQDNVYRSPTDKMNTSSTHQSHYKGEQTKREPLCRRTSQHRELDSERKKATFNTTYREAFRGHHYI</sequence>
<organism evidence="3 4">
    <name type="scientific">Lottia gigantea</name>
    <name type="common">Giant owl limpet</name>
    <dbReference type="NCBI Taxonomy" id="225164"/>
    <lineage>
        <taxon>Eukaryota</taxon>
        <taxon>Metazoa</taxon>
        <taxon>Spiralia</taxon>
        <taxon>Lophotrochozoa</taxon>
        <taxon>Mollusca</taxon>
        <taxon>Gastropoda</taxon>
        <taxon>Patellogastropoda</taxon>
        <taxon>Lottioidea</taxon>
        <taxon>Lottiidae</taxon>
        <taxon>Lottia</taxon>
    </lineage>
</organism>
<dbReference type="GO" id="GO:0005856">
    <property type="term" value="C:cytoskeleton"/>
    <property type="evidence" value="ECO:0007669"/>
    <property type="project" value="TreeGrafter"/>
</dbReference>
<dbReference type="OrthoDB" id="365640at2759"/>
<feature type="compositionally biased region" description="Basic and acidic residues" evidence="2">
    <location>
        <begin position="372"/>
        <end position="398"/>
    </location>
</feature>
<dbReference type="OMA" id="GRPMSCP"/>
<evidence type="ECO:0000256" key="1">
    <source>
        <dbReference type="ARBA" id="ARBA00008738"/>
    </source>
</evidence>
<dbReference type="EMBL" id="KB200702">
    <property type="protein sequence ID" value="ESP00417.1"/>
    <property type="molecule type" value="Genomic_DNA"/>
</dbReference>
<accession>V4B2A8</accession>
<name>V4B2A8_LOTGI</name>
<dbReference type="KEGG" id="lgi:LOTGIDRAFT_173146"/>
<dbReference type="InterPro" id="IPR033336">
    <property type="entry name" value="SAXO1/2"/>
</dbReference>
<gene>
    <name evidence="3" type="ORF">LOTGIDRAFT_173146</name>
</gene>
<dbReference type="Proteomes" id="UP000030746">
    <property type="component" value="Unassembled WGS sequence"/>
</dbReference>
<reference evidence="3 4" key="1">
    <citation type="journal article" date="2013" name="Nature">
        <title>Insights into bilaterian evolution from three spiralian genomes.</title>
        <authorList>
            <person name="Simakov O."/>
            <person name="Marletaz F."/>
            <person name="Cho S.J."/>
            <person name="Edsinger-Gonzales E."/>
            <person name="Havlak P."/>
            <person name="Hellsten U."/>
            <person name="Kuo D.H."/>
            <person name="Larsson T."/>
            <person name="Lv J."/>
            <person name="Arendt D."/>
            <person name="Savage R."/>
            <person name="Osoegawa K."/>
            <person name="de Jong P."/>
            <person name="Grimwood J."/>
            <person name="Chapman J.A."/>
            <person name="Shapiro H."/>
            <person name="Aerts A."/>
            <person name="Otillar R.P."/>
            <person name="Terry A.Y."/>
            <person name="Boore J.L."/>
            <person name="Grigoriev I.V."/>
            <person name="Lindberg D.R."/>
            <person name="Seaver E.C."/>
            <person name="Weisblat D.A."/>
            <person name="Putnam N.H."/>
            <person name="Rokhsar D.S."/>
        </authorList>
    </citation>
    <scope>NUCLEOTIDE SEQUENCE [LARGE SCALE GENOMIC DNA]</scope>
</reference>
<dbReference type="STRING" id="225164.V4B2A8"/>
<keyword evidence="4" id="KW-1185">Reference proteome</keyword>
<dbReference type="PANTHER" id="PTHR31516:SF17">
    <property type="entry name" value="STABILIZER OF AXONEMAL MICROTUBULES 2"/>
    <property type="match status" value="1"/>
</dbReference>
<evidence type="ECO:0000313" key="3">
    <source>
        <dbReference type="EMBL" id="ESP00417.1"/>
    </source>
</evidence>
<dbReference type="CTD" id="20242297"/>
<evidence type="ECO:0008006" key="5">
    <source>
        <dbReference type="Google" id="ProtNLM"/>
    </source>
</evidence>
<protein>
    <recommendedName>
        <fullName evidence="5">Stabilizer of axonemal microtubules 2</fullName>
    </recommendedName>
</protein>
<proteinExistence type="inferred from homology"/>
<evidence type="ECO:0000313" key="4">
    <source>
        <dbReference type="Proteomes" id="UP000030746"/>
    </source>
</evidence>
<dbReference type="RefSeq" id="XP_009048865.1">
    <property type="nucleotide sequence ID" value="XM_009050617.1"/>
</dbReference>
<dbReference type="AlphaFoldDB" id="V4B2A8"/>
<dbReference type="GO" id="GO:0008017">
    <property type="term" value="F:microtubule binding"/>
    <property type="evidence" value="ECO:0007669"/>
    <property type="project" value="InterPro"/>
</dbReference>
<dbReference type="PANTHER" id="PTHR31516">
    <property type="entry name" value="STABILIZER OF AXONEMAL MICROTUBULES 2"/>
    <property type="match status" value="1"/>
</dbReference>
<feature type="compositionally biased region" description="Polar residues" evidence="2">
    <location>
        <begin position="356"/>
        <end position="369"/>
    </location>
</feature>